<keyword evidence="1 2" id="KW-0732">Signal</keyword>
<keyword evidence="5" id="KW-1185">Reference proteome</keyword>
<feature type="chain" id="PRO_5046418672" description="PLAC domain-containing protein" evidence="2">
    <location>
        <begin position="25"/>
        <end position="501"/>
    </location>
</feature>
<protein>
    <recommendedName>
        <fullName evidence="3">PLAC domain-containing protein</fullName>
    </recommendedName>
</protein>
<dbReference type="EMBL" id="CAUYUJ010022124">
    <property type="protein sequence ID" value="CAK0909065.1"/>
    <property type="molecule type" value="Genomic_DNA"/>
</dbReference>
<evidence type="ECO:0000256" key="1">
    <source>
        <dbReference type="ARBA" id="ARBA00022729"/>
    </source>
</evidence>
<feature type="signal peptide" evidence="2">
    <location>
        <begin position="1"/>
        <end position="24"/>
    </location>
</feature>
<feature type="domain" description="PLAC" evidence="3">
    <location>
        <begin position="418"/>
        <end position="465"/>
    </location>
</feature>
<reference evidence="4" key="1">
    <citation type="submission" date="2023-10" db="EMBL/GenBank/DDBJ databases">
        <authorList>
            <person name="Chen Y."/>
            <person name="Shah S."/>
            <person name="Dougan E. K."/>
            <person name="Thang M."/>
            <person name="Chan C."/>
        </authorList>
    </citation>
    <scope>NUCLEOTIDE SEQUENCE [LARGE SCALE GENOMIC DNA]</scope>
</reference>
<evidence type="ECO:0000259" key="3">
    <source>
        <dbReference type="PROSITE" id="PS50900"/>
    </source>
</evidence>
<proteinExistence type="predicted"/>
<evidence type="ECO:0000313" key="4">
    <source>
        <dbReference type="EMBL" id="CAK0909065.1"/>
    </source>
</evidence>
<dbReference type="InterPro" id="IPR010909">
    <property type="entry name" value="PLAC"/>
</dbReference>
<sequence length="501" mass="53361">MVAMSSATVLSSVTILCAFTLADANVNGEAYCENGAVSVEECERSSCCHYNPDGLGKCWSSISSRTCYDVAPSLTVYFAETYPDSECYGSPSYNYFFKKATGLLDCYVYTDITGEHILGGSFAVTCLGDRATFNEFDRANCTGSIVAWGTTPWAWYTSNTCSSFEYDHQVSGTSILLNRSLTGQVLTSSDYPSTCTNTTQDVCEDDDALFAASANRVNASCSVAAALGLCVFADISHVCCKSCSATPPTGEAYCENGAVSVQECKRSSCCHYNPDGPGKCWSSISSTTCYDVAPSGTVYFAETYPDSECSGSPSNNFYFKKATGSLDCYVYTDATGEHIVGGSFAVTCLGDRATFNEFDRANCKGSIVAWGTTPWAWYTSNTCSSFEYDHQVSGTSILLNQSLVGQVLASSDYPSTCINTDCQDYDDVLGLFLAGITECSVAAALGHCADAEISHVCCETCSASSPTPEPTYPDGFSEASGVWAYCPAFMTLLLSVTGVLQ</sequence>
<evidence type="ECO:0000256" key="2">
    <source>
        <dbReference type="SAM" id="SignalP"/>
    </source>
</evidence>
<feature type="domain" description="PLAC" evidence="3">
    <location>
        <begin position="199"/>
        <end position="247"/>
    </location>
</feature>
<accession>A0ABN9YCU8</accession>
<organism evidence="4 5">
    <name type="scientific">Prorocentrum cordatum</name>
    <dbReference type="NCBI Taxonomy" id="2364126"/>
    <lineage>
        <taxon>Eukaryota</taxon>
        <taxon>Sar</taxon>
        <taxon>Alveolata</taxon>
        <taxon>Dinophyceae</taxon>
        <taxon>Prorocentrales</taxon>
        <taxon>Prorocentraceae</taxon>
        <taxon>Prorocentrum</taxon>
    </lineage>
</organism>
<gene>
    <name evidence="4" type="ORF">PCOR1329_LOCUS83576</name>
</gene>
<dbReference type="PROSITE" id="PS50900">
    <property type="entry name" value="PLAC"/>
    <property type="match status" value="2"/>
</dbReference>
<evidence type="ECO:0000313" key="5">
    <source>
        <dbReference type="Proteomes" id="UP001189429"/>
    </source>
</evidence>
<dbReference type="Proteomes" id="UP001189429">
    <property type="component" value="Unassembled WGS sequence"/>
</dbReference>
<comment type="caution">
    <text evidence="4">The sequence shown here is derived from an EMBL/GenBank/DDBJ whole genome shotgun (WGS) entry which is preliminary data.</text>
</comment>
<name>A0ABN9YCU8_9DINO</name>